<evidence type="ECO:0000313" key="4">
    <source>
        <dbReference type="EMBL" id="MBB3052637.1"/>
    </source>
</evidence>
<feature type="transmembrane region" description="Helical" evidence="2">
    <location>
        <begin position="350"/>
        <end position="370"/>
    </location>
</feature>
<keyword evidence="3" id="KW-0732">Signal</keyword>
<name>A0A839S7K6_9PSEU</name>
<protein>
    <submittedName>
        <fullName evidence="4">Uncharacterized protein</fullName>
    </submittedName>
</protein>
<dbReference type="EMBL" id="JACHWU010000004">
    <property type="protein sequence ID" value="MBB3052637.1"/>
    <property type="molecule type" value="Genomic_DNA"/>
</dbReference>
<comment type="caution">
    <text evidence="4">The sequence shown here is derived from an EMBL/GenBank/DDBJ whole genome shotgun (WGS) entry which is preliminary data.</text>
</comment>
<evidence type="ECO:0000256" key="3">
    <source>
        <dbReference type="SAM" id="SignalP"/>
    </source>
</evidence>
<sequence>MVAISVIALSAAVGPAVTDAAPVAQARHPGRTPPVPEPVCRLDDPTLAEASGLVADDDRWYVVNDGGTEVRVHVVDRNCAVSDVLTDPTDPYDVEDLGRAADGTFWLADVGDNRGQRNTVALHALRPGHGSTLYRLSYPDGARDAEALILDRDGTPHIVTKSMTGMSAVYRPAARLRSPGPTPLEKVGTVSVSPTATQGGPVGAAGSVLITGGATSHDGRVIALRTYTDAYLYPAPDGDVVAALERDPVRVPLPGEPQGEAIAFAPDGALVSVSEGVGNPVRVVPGATGLVGGRPGVGGPGDETSSTPGNGTGADSQHGAGLSGSTGADQQDREATADTRRQDDSAGFPLIPVGAGLAAVALMAASVVAVRRRRR</sequence>
<dbReference type="AlphaFoldDB" id="A0A839S7K6"/>
<evidence type="ECO:0000256" key="1">
    <source>
        <dbReference type="SAM" id="MobiDB-lite"/>
    </source>
</evidence>
<proteinExistence type="predicted"/>
<evidence type="ECO:0000256" key="2">
    <source>
        <dbReference type="SAM" id="Phobius"/>
    </source>
</evidence>
<feature type="region of interest" description="Disordered" evidence="1">
    <location>
        <begin position="287"/>
        <end position="347"/>
    </location>
</feature>
<accession>A0A839S7K6</accession>
<dbReference type="SUPFAM" id="SSF101898">
    <property type="entry name" value="NHL repeat"/>
    <property type="match status" value="1"/>
</dbReference>
<feature type="compositionally biased region" description="Polar residues" evidence="1">
    <location>
        <begin position="303"/>
        <end position="315"/>
    </location>
</feature>
<feature type="compositionally biased region" description="Gly residues" evidence="1">
    <location>
        <begin position="289"/>
        <end position="301"/>
    </location>
</feature>
<feature type="chain" id="PRO_5032595251" evidence="3">
    <location>
        <begin position="21"/>
        <end position="375"/>
    </location>
</feature>
<organism evidence="4 5">
    <name type="scientific">Prauserella isguenensis</name>
    <dbReference type="NCBI Taxonomy" id="1470180"/>
    <lineage>
        <taxon>Bacteria</taxon>
        <taxon>Bacillati</taxon>
        <taxon>Actinomycetota</taxon>
        <taxon>Actinomycetes</taxon>
        <taxon>Pseudonocardiales</taxon>
        <taxon>Pseudonocardiaceae</taxon>
        <taxon>Prauserella</taxon>
    </lineage>
</organism>
<keyword evidence="2" id="KW-0812">Transmembrane</keyword>
<reference evidence="4 5" key="1">
    <citation type="submission" date="2020-08" db="EMBL/GenBank/DDBJ databases">
        <title>Genomic Encyclopedia of Type Strains, Phase III (KMG-III): the genomes of soil and plant-associated and newly described type strains.</title>
        <authorList>
            <person name="Whitman W."/>
        </authorList>
    </citation>
    <scope>NUCLEOTIDE SEQUENCE [LARGE SCALE GENOMIC DNA]</scope>
    <source>
        <strain evidence="4 5">CECT 8577</strain>
    </source>
</reference>
<keyword evidence="5" id="KW-1185">Reference proteome</keyword>
<dbReference type="Proteomes" id="UP000550714">
    <property type="component" value="Unassembled WGS sequence"/>
</dbReference>
<dbReference type="RefSeq" id="WP_183657179.1">
    <property type="nucleotide sequence ID" value="NZ_JACHWU010000004.1"/>
</dbReference>
<feature type="signal peptide" evidence="3">
    <location>
        <begin position="1"/>
        <end position="20"/>
    </location>
</feature>
<gene>
    <name evidence="4" type="ORF">FHS23_003671</name>
</gene>
<keyword evidence="2" id="KW-1133">Transmembrane helix</keyword>
<evidence type="ECO:0000313" key="5">
    <source>
        <dbReference type="Proteomes" id="UP000550714"/>
    </source>
</evidence>
<keyword evidence="2" id="KW-0472">Membrane</keyword>
<feature type="region of interest" description="Disordered" evidence="1">
    <location>
        <begin position="175"/>
        <end position="195"/>
    </location>
</feature>
<feature type="compositionally biased region" description="Basic and acidic residues" evidence="1">
    <location>
        <begin position="330"/>
        <end position="344"/>
    </location>
</feature>